<accession>A0A553HPJ5</accession>
<reference evidence="3" key="1">
    <citation type="submission" date="2019-06" db="EMBL/GenBank/DDBJ databases">
        <title>Draft genome sequence of the griseofulvin-producing fungus Xylaria cubensis strain G536.</title>
        <authorList>
            <person name="Mead M.E."/>
            <person name="Raja H.A."/>
            <person name="Steenwyk J.L."/>
            <person name="Knowles S.L."/>
            <person name="Oberlies N.H."/>
            <person name="Rokas A."/>
        </authorList>
    </citation>
    <scope>NUCLEOTIDE SEQUENCE [LARGE SCALE GENOMIC DNA]</scope>
    <source>
        <strain evidence="3">G536</strain>
    </source>
</reference>
<gene>
    <name evidence="2" type="ORF">FHL15_009309</name>
</gene>
<dbReference type="AlphaFoldDB" id="A0A553HPJ5"/>
<dbReference type="EMBL" id="VFLP01000062">
    <property type="protein sequence ID" value="TRX89876.1"/>
    <property type="molecule type" value="Genomic_DNA"/>
</dbReference>
<dbReference type="OrthoDB" id="10653067at2759"/>
<dbReference type="Proteomes" id="UP000319160">
    <property type="component" value="Unassembled WGS sequence"/>
</dbReference>
<comment type="caution">
    <text evidence="2">The sequence shown here is derived from an EMBL/GenBank/DDBJ whole genome shotgun (WGS) entry which is preliminary data.</text>
</comment>
<evidence type="ECO:0000313" key="3">
    <source>
        <dbReference type="Proteomes" id="UP000319160"/>
    </source>
</evidence>
<proteinExistence type="predicted"/>
<protein>
    <submittedName>
        <fullName evidence="2">Uncharacterized protein</fullName>
    </submittedName>
</protein>
<keyword evidence="3" id="KW-1185">Reference proteome</keyword>
<name>A0A553HPJ5_9PEZI</name>
<organism evidence="2 3">
    <name type="scientific">Xylaria flabelliformis</name>
    <dbReference type="NCBI Taxonomy" id="2512241"/>
    <lineage>
        <taxon>Eukaryota</taxon>
        <taxon>Fungi</taxon>
        <taxon>Dikarya</taxon>
        <taxon>Ascomycota</taxon>
        <taxon>Pezizomycotina</taxon>
        <taxon>Sordariomycetes</taxon>
        <taxon>Xylariomycetidae</taxon>
        <taxon>Xylariales</taxon>
        <taxon>Xylariaceae</taxon>
        <taxon>Xylaria</taxon>
    </lineage>
</organism>
<sequence length="165" mass="17696">MTSVLVDQGIHGGVSSSPESSEWVDVNYATALSRFNSCHDPISDRHGATEAILRNLAGYYGPTRLQARGLSKGLDEVALGILLTTCTDLTPDKRTVVRYSRRANLRPTAQEVSHLEMLTPETSAQKPSSGSCTEPCLARYLPKSGSTGYKSVKLDLAAGGEITLQ</sequence>
<feature type="region of interest" description="Disordered" evidence="1">
    <location>
        <begin position="1"/>
        <end position="20"/>
    </location>
</feature>
<evidence type="ECO:0000313" key="2">
    <source>
        <dbReference type="EMBL" id="TRX89876.1"/>
    </source>
</evidence>
<evidence type="ECO:0000256" key="1">
    <source>
        <dbReference type="SAM" id="MobiDB-lite"/>
    </source>
</evidence>